<accession>A0A8J4H1P0</accession>
<feature type="domain" description="Methyltransferase" evidence="2">
    <location>
        <begin position="54"/>
        <end position="143"/>
    </location>
</feature>
<evidence type="ECO:0000256" key="1">
    <source>
        <dbReference type="ARBA" id="ARBA00022679"/>
    </source>
</evidence>
<dbReference type="Gene3D" id="3.40.50.150">
    <property type="entry name" value="Vaccinia Virus protein VP39"/>
    <property type="match status" value="1"/>
</dbReference>
<name>A0A8J4H1P0_9BACL</name>
<dbReference type="GO" id="GO:0008168">
    <property type="term" value="F:methyltransferase activity"/>
    <property type="evidence" value="ECO:0007669"/>
    <property type="project" value="UniProtKB-KW"/>
</dbReference>
<evidence type="ECO:0000259" key="2">
    <source>
        <dbReference type="Pfam" id="PF13649"/>
    </source>
</evidence>
<dbReference type="EMBL" id="BOVK01000007">
    <property type="protein sequence ID" value="GIQ67797.1"/>
    <property type="molecule type" value="Genomic_DNA"/>
</dbReference>
<dbReference type="Proteomes" id="UP000677918">
    <property type="component" value="Unassembled WGS sequence"/>
</dbReference>
<dbReference type="AlphaFoldDB" id="A0A8J4H1P0"/>
<evidence type="ECO:0000313" key="3">
    <source>
        <dbReference type="EMBL" id="GIQ67797.1"/>
    </source>
</evidence>
<dbReference type="SUPFAM" id="SSF53335">
    <property type="entry name" value="S-adenosyl-L-methionine-dependent methyltransferases"/>
    <property type="match status" value="1"/>
</dbReference>
<organism evidence="3 4">
    <name type="scientific">Xylanibacillus composti</name>
    <dbReference type="NCBI Taxonomy" id="1572762"/>
    <lineage>
        <taxon>Bacteria</taxon>
        <taxon>Bacillati</taxon>
        <taxon>Bacillota</taxon>
        <taxon>Bacilli</taxon>
        <taxon>Bacillales</taxon>
        <taxon>Paenibacillaceae</taxon>
        <taxon>Xylanibacillus</taxon>
    </lineage>
</organism>
<protein>
    <submittedName>
        <fullName evidence="3">Methyltransferase</fullName>
    </submittedName>
</protein>
<comment type="caution">
    <text evidence="3">The sequence shown here is derived from an EMBL/GenBank/DDBJ whole genome shotgun (WGS) entry which is preliminary data.</text>
</comment>
<keyword evidence="1" id="KW-0808">Transferase</keyword>
<evidence type="ECO:0000313" key="4">
    <source>
        <dbReference type="Proteomes" id="UP000677918"/>
    </source>
</evidence>
<dbReference type="Pfam" id="PF13649">
    <property type="entry name" value="Methyltransf_25"/>
    <property type="match status" value="1"/>
</dbReference>
<reference evidence="3" key="1">
    <citation type="submission" date="2021-04" db="EMBL/GenBank/DDBJ databases">
        <title>Draft genome sequence of Xylanibacillus composti strain K13.</title>
        <authorList>
            <person name="Uke A."/>
            <person name="Chhe C."/>
            <person name="Baramee S."/>
            <person name="Kosugi A."/>
        </authorList>
    </citation>
    <scope>NUCLEOTIDE SEQUENCE</scope>
    <source>
        <strain evidence="3">K13</strain>
    </source>
</reference>
<keyword evidence="4" id="KW-1185">Reference proteome</keyword>
<dbReference type="RefSeq" id="WP_213410449.1">
    <property type="nucleotide sequence ID" value="NZ_BOVK01000007.1"/>
</dbReference>
<dbReference type="InterPro" id="IPR041698">
    <property type="entry name" value="Methyltransf_25"/>
</dbReference>
<dbReference type="GO" id="GO:0032259">
    <property type="term" value="P:methylation"/>
    <property type="evidence" value="ECO:0007669"/>
    <property type="project" value="UniProtKB-KW"/>
</dbReference>
<dbReference type="PANTHER" id="PTHR43861">
    <property type="entry name" value="TRANS-ACONITATE 2-METHYLTRANSFERASE-RELATED"/>
    <property type="match status" value="1"/>
</dbReference>
<gene>
    <name evidence="3" type="ORF">XYCOK13_06210</name>
</gene>
<dbReference type="CDD" id="cd02440">
    <property type="entry name" value="AdoMet_MTases"/>
    <property type="match status" value="1"/>
</dbReference>
<sequence length="256" mass="29955">MNRSADQQIGGNNYDVYDHYAWFWNKYWGRTSARKVLPIVKNRLLKDLPRGSLVMDVCCGTGQLLKLIEREGFASIGIDGSHEMIRYAQMNCPQGQFHVQDIRLPMNTSQKIDAACSFFDSLNHIVDFADLKAVFKNISDRMVQHGKFLFDLNMEAGYLERWNDKVFHIIQPDHVCIDRMAYDPNSRIGTNNVTLFAFRNHWERMDITIVEKCYTQPEIIEALESANFHDIHFYEAEKEFGFKDEKGRYYIICTKQ</sequence>
<dbReference type="InterPro" id="IPR029063">
    <property type="entry name" value="SAM-dependent_MTases_sf"/>
</dbReference>
<keyword evidence="3" id="KW-0489">Methyltransferase</keyword>
<dbReference type="Gene3D" id="2.20.25.110">
    <property type="entry name" value="S-adenosyl-L-methionine-dependent methyltransferases"/>
    <property type="match status" value="1"/>
</dbReference>
<proteinExistence type="predicted"/>